<dbReference type="Proteomes" id="UP000266188">
    <property type="component" value="Unassembled WGS sequence"/>
</dbReference>
<sequence>MSSRESSSSPDVLGPPGDADYLISSPFKPFAGRQSFMSPANFRPLQTPHKRQRISLSPAKTAHSIKFDDVLLPASPTMKLNGDPRSPSPDKVEQDGNVSPWRIRVTLEATQDENNQGSPRRKRLTSPTKTTKVPLKDEQDQTVQTPGRRRGRPRKSALRERDATPIPGSPGHTPGPQGTGQKRKRGRPRKSMPDSDLPKDIHTNDEAPVVEPERSWSPLNIAADADSDDGLPDDQVANSIELDNQIAQPDAVTWDRGTPRVTFEPQYDTPDVGAIDQDYMGDDAYLHSTPSKMPSPTRESQIASPENASLHAGHTPGPNRQRTYPTPTSSSQVDDERQGQERHPEGSKNESQHGVYHPTDDPTDDHREFDSIMESEGFSMVSLDTLPSAKQHGLNTNSKLTKGPLKPFLKRESIGITDRIKRKSPLPHGNHHEHSSPAKEHSSPEHLYPTLPVQSPGTTMAQDNATVQDHKPDRTSPAHLYPKLPSNSPSRNVSTDYPRANGHATALDASEPSILPVLRKRPFLRLARILRVGIALEGTLRHHGISTEPDIETCRRNLETIFSNFHPEIQRDLRAGLVLAKELAKRLSWIETIKRRVAARKNNSENVHEGRTPQQPQGRESIKDSPNSEMKRRMAEWQREREAVSREIEMANSSQVIVLDSDTQSPHSQEDDYANGENDGKEPQFDQGFEQPEYGDSDVKPEQEPEEPEQNMSNDDEDYEDIWQQEARDQSHVSHRSSMNRHSDERQQPSRHISSSRKSSPVTSPSENVESSSPVHWAKDNNDLVPNLGHSRIKQLREQKVDLSPLFRAEYTPRRYQYYYGKSSPQSAAKQSTQQQQPPIEHDWRVRQPDEHSKSIPVNNDVAQQQDVTRHQSYELHSDQEMGEDEDQDLSDNGSAEERSVHEHLDVTPRPSKKANGDIQGSSWFQRLTSLTPGWLKAPKAEPKEEQIPENEEAFSPVSGKETSADLQDPLEDMDKAPESPRMKERPQEQQNSIDIDSSEHIEAADFRIDNYQKRARPRPLALSGYFTDEHYAALRRLYRLAKRYPEYFPYYPRPGHSDIIGDWIWTSDGAYGVPVTEGQFAVVDRFAQELADASLEDGGPGQIDWTEAELHRRLISIIIGEQVREERKAKALPDDTRRSESRETSVDIWRP</sequence>
<feature type="compositionally biased region" description="Acidic residues" evidence="1">
    <location>
        <begin position="704"/>
        <end position="723"/>
    </location>
</feature>
<dbReference type="AlphaFoldDB" id="A0A3A2ZZJ0"/>
<feature type="compositionally biased region" description="Basic and acidic residues" evidence="1">
    <location>
        <begin position="973"/>
        <end position="988"/>
    </location>
</feature>
<organism evidence="2 3">
    <name type="scientific">Aspergillus sclerotialis</name>
    <dbReference type="NCBI Taxonomy" id="2070753"/>
    <lineage>
        <taxon>Eukaryota</taxon>
        <taxon>Fungi</taxon>
        <taxon>Dikarya</taxon>
        <taxon>Ascomycota</taxon>
        <taxon>Pezizomycotina</taxon>
        <taxon>Eurotiomycetes</taxon>
        <taxon>Eurotiomycetidae</taxon>
        <taxon>Eurotiales</taxon>
        <taxon>Aspergillaceae</taxon>
        <taxon>Aspergillus</taxon>
        <taxon>Aspergillus subgen. Polypaecilum</taxon>
    </lineage>
</organism>
<keyword evidence="3" id="KW-1185">Reference proteome</keyword>
<feature type="compositionally biased region" description="Acidic residues" evidence="1">
    <location>
        <begin position="881"/>
        <end position="890"/>
    </location>
</feature>
<dbReference type="EMBL" id="MVGC01000068">
    <property type="protein sequence ID" value="RJE24794.1"/>
    <property type="molecule type" value="Genomic_DNA"/>
</dbReference>
<accession>A0A3A2ZZJ0</accession>
<dbReference type="STRING" id="2070753.A0A3A2ZZJ0"/>
<feature type="compositionally biased region" description="Basic and acidic residues" evidence="1">
    <location>
        <begin position="358"/>
        <end position="370"/>
    </location>
</feature>
<gene>
    <name evidence="2" type="ORF">PHISCL_02875</name>
</gene>
<feature type="compositionally biased region" description="Polar residues" evidence="1">
    <location>
        <begin position="288"/>
        <end position="307"/>
    </location>
</feature>
<feature type="compositionally biased region" description="Low complexity" evidence="1">
    <location>
        <begin position="750"/>
        <end position="775"/>
    </location>
</feature>
<feature type="compositionally biased region" description="Polar residues" evidence="1">
    <location>
        <begin position="236"/>
        <end position="247"/>
    </location>
</feature>
<reference evidence="3" key="1">
    <citation type="submission" date="2017-02" db="EMBL/GenBank/DDBJ databases">
        <authorList>
            <person name="Tafer H."/>
            <person name="Lopandic K."/>
        </authorList>
    </citation>
    <scope>NUCLEOTIDE SEQUENCE [LARGE SCALE GENOMIC DNA]</scope>
    <source>
        <strain evidence="3">CBS 366.77</strain>
    </source>
</reference>
<dbReference type="GO" id="GO:0003677">
    <property type="term" value="F:DNA binding"/>
    <property type="evidence" value="ECO:0007669"/>
    <property type="project" value="InterPro"/>
</dbReference>
<evidence type="ECO:0000256" key="1">
    <source>
        <dbReference type="SAM" id="MobiDB-lite"/>
    </source>
</evidence>
<feature type="compositionally biased region" description="Basic and acidic residues" evidence="1">
    <location>
        <begin position="602"/>
        <end position="611"/>
    </location>
</feature>
<feature type="compositionally biased region" description="Polar residues" evidence="1">
    <location>
        <begin position="108"/>
        <end position="118"/>
    </location>
</feature>
<feature type="compositionally biased region" description="Polar residues" evidence="1">
    <location>
        <begin position="452"/>
        <end position="467"/>
    </location>
</feature>
<feature type="compositionally biased region" description="Polar residues" evidence="1">
    <location>
        <begin position="318"/>
        <end position="332"/>
    </location>
</feature>
<feature type="compositionally biased region" description="Polar residues" evidence="1">
    <location>
        <begin position="919"/>
        <end position="932"/>
    </location>
</feature>
<evidence type="ECO:0000313" key="2">
    <source>
        <dbReference type="EMBL" id="RJE24794.1"/>
    </source>
</evidence>
<protein>
    <submittedName>
        <fullName evidence="2">AT DNA binding protein</fullName>
    </submittedName>
</protein>
<feature type="compositionally biased region" description="Basic and acidic residues" evidence="1">
    <location>
        <begin position="629"/>
        <end position="649"/>
    </location>
</feature>
<dbReference type="OrthoDB" id="3946221at2759"/>
<dbReference type="PRINTS" id="PR00929">
    <property type="entry name" value="ATHOOK"/>
</dbReference>
<feature type="compositionally biased region" description="Basic residues" evidence="1">
    <location>
        <begin position="181"/>
        <end position="190"/>
    </location>
</feature>
<feature type="compositionally biased region" description="Basic residues" evidence="1">
    <location>
        <begin position="147"/>
        <end position="156"/>
    </location>
</feature>
<feature type="compositionally biased region" description="Basic and acidic residues" evidence="1">
    <location>
        <begin position="191"/>
        <end position="205"/>
    </location>
</feature>
<feature type="compositionally biased region" description="Low complexity" evidence="1">
    <location>
        <begin position="169"/>
        <end position="180"/>
    </location>
</feature>
<feature type="compositionally biased region" description="Basic and acidic residues" evidence="1">
    <location>
        <begin position="896"/>
        <end position="907"/>
    </location>
</feature>
<feature type="compositionally biased region" description="Low complexity" evidence="1">
    <location>
        <begin position="822"/>
        <end position="839"/>
    </location>
</feature>
<feature type="region of interest" description="Disordered" evidence="1">
    <location>
        <begin position="822"/>
        <end position="995"/>
    </location>
</feature>
<feature type="compositionally biased region" description="Polar residues" evidence="1">
    <location>
        <begin position="856"/>
        <end position="867"/>
    </location>
</feature>
<feature type="compositionally biased region" description="Basic and acidic residues" evidence="1">
    <location>
        <begin position="868"/>
        <end position="880"/>
    </location>
</feature>
<feature type="compositionally biased region" description="Polar residues" evidence="1">
    <location>
        <begin position="612"/>
        <end position="628"/>
    </location>
</feature>
<feature type="region of interest" description="Disordered" evidence="1">
    <location>
        <begin position="600"/>
        <end position="808"/>
    </location>
</feature>
<feature type="region of interest" description="Disordered" evidence="1">
    <location>
        <begin position="413"/>
        <end position="493"/>
    </location>
</feature>
<feature type="region of interest" description="Disordered" evidence="1">
    <location>
        <begin position="1128"/>
        <end position="1152"/>
    </location>
</feature>
<feature type="compositionally biased region" description="Polar residues" evidence="1">
    <location>
        <begin position="1"/>
        <end position="10"/>
    </location>
</feature>
<dbReference type="InterPro" id="IPR017956">
    <property type="entry name" value="AT_hook_DNA-bd_motif"/>
</dbReference>
<feature type="compositionally biased region" description="Basic and acidic residues" evidence="1">
    <location>
        <begin position="840"/>
        <end position="854"/>
    </location>
</feature>
<proteinExistence type="predicted"/>
<dbReference type="SMART" id="SM00384">
    <property type="entry name" value="AT_hook"/>
    <property type="match status" value="2"/>
</dbReference>
<feature type="compositionally biased region" description="Basic and acidic residues" evidence="1">
    <location>
        <begin position="430"/>
        <end position="444"/>
    </location>
</feature>
<comment type="caution">
    <text evidence="2">The sequence shown here is derived from an EMBL/GenBank/DDBJ whole genome shotgun (WGS) entry which is preliminary data.</text>
</comment>
<evidence type="ECO:0000313" key="3">
    <source>
        <dbReference type="Proteomes" id="UP000266188"/>
    </source>
</evidence>
<feature type="compositionally biased region" description="Basic residues" evidence="1">
    <location>
        <begin position="420"/>
        <end position="429"/>
    </location>
</feature>
<feature type="region of interest" description="Disordered" evidence="1">
    <location>
        <begin position="1"/>
        <end position="374"/>
    </location>
</feature>
<name>A0A3A2ZZJ0_9EURO</name>
<feature type="compositionally biased region" description="Basic and acidic residues" evidence="1">
    <location>
        <begin position="334"/>
        <end position="351"/>
    </location>
</feature>
<feature type="compositionally biased region" description="Polar residues" evidence="1">
    <location>
        <begin position="651"/>
        <end position="667"/>
    </location>
</feature>